<evidence type="ECO:0000313" key="7">
    <source>
        <dbReference type="EMBL" id="QWT49248.1"/>
    </source>
</evidence>
<dbReference type="GO" id="GO:0046872">
    <property type="term" value="F:metal ion binding"/>
    <property type="evidence" value="ECO:0007669"/>
    <property type="project" value="UniProtKB-KW"/>
</dbReference>
<dbReference type="EC" id="3.1.2.6" evidence="5"/>
<dbReference type="SMART" id="SM00849">
    <property type="entry name" value="Lactamase_B"/>
    <property type="match status" value="1"/>
</dbReference>
<feature type="binding site" evidence="5">
    <location>
        <position position="74"/>
    </location>
    <ligand>
        <name>Zn(2+)</name>
        <dbReference type="ChEBI" id="CHEBI:29105"/>
        <label>1</label>
    </ligand>
</feature>
<evidence type="ECO:0000256" key="3">
    <source>
        <dbReference type="ARBA" id="ARBA00022801"/>
    </source>
</evidence>
<keyword evidence="3 5" id="KW-0378">Hydrolase</keyword>
<keyword evidence="4 5" id="KW-0862">Zinc</keyword>
<feature type="binding site" evidence="5">
    <location>
        <position position="151"/>
    </location>
    <ligand>
        <name>Zn(2+)</name>
        <dbReference type="ChEBI" id="CHEBI:29105"/>
        <label>1</label>
    </ligand>
</feature>
<dbReference type="PANTHER" id="PTHR43705">
    <property type="entry name" value="HYDROXYACYLGLUTATHIONE HYDROLASE"/>
    <property type="match status" value="1"/>
</dbReference>
<dbReference type="EMBL" id="CP064782">
    <property type="protein sequence ID" value="QWT49248.1"/>
    <property type="molecule type" value="Genomic_DNA"/>
</dbReference>
<dbReference type="PANTHER" id="PTHR43705:SF1">
    <property type="entry name" value="HYDROXYACYLGLUTATHIONE HYDROLASE GLOB"/>
    <property type="match status" value="1"/>
</dbReference>
<dbReference type="InterPro" id="IPR001279">
    <property type="entry name" value="Metallo-B-lactamas"/>
</dbReference>
<sequence length="276" mass="29289">MTDPLPSPSPIPAMPAGLRVGEIAIFPLPAFEDNYIWLLVRGDRAVVVDPGEEGPVLAALEARKLTLEGILLTHHHGDHVGGVAALVSRFPCPVFGPEAESITTVDHPLGGQERLTLLGADFQVWAVSGHTRGHLAYVLEGAGGPALFCGDTLFGAGCGRLFEGTPAQMADSLGRIAALPPETRIYCAHEYTARNLLFARAVEPDNPAIRDRQAAVQAQRERGESTVPSTLALELATNPFLRCGEGAVMAAARARGATGTDPVSVFTALRSWRNEF</sequence>
<feature type="binding site" evidence="5">
    <location>
        <position position="78"/>
    </location>
    <ligand>
        <name>Zn(2+)</name>
        <dbReference type="ChEBI" id="CHEBI:29105"/>
        <label>2</label>
    </ligand>
</feature>
<dbReference type="InterPro" id="IPR035680">
    <property type="entry name" value="Clx_II_MBL"/>
</dbReference>
<comment type="cofactor">
    <cofactor evidence="5">
        <name>Zn(2+)</name>
        <dbReference type="ChEBI" id="CHEBI:29105"/>
    </cofactor>
    <text evidence="5">Binds 2 Zn(2+) ions per subunit.</text>
</comment>
<feature type="binding site" evidence="5">
    <location>
        <position position="130"/>
    </location>
    <ligand>
        <name>Zn(2+)</name>
        <dbReference type="ChEBI" id="CHEBI:29105"/>
        <label>1</label>
    </ligand>
</feature>
<dbReference type="CDD" id="cd07723">
    <property type="entry name" value="hydroxyacylglutathione_hydrolase_MBL-fold"/>
    <property type="match status" value="1"/>
</dbReference>
<protein>
    <recommendedName>
        <fullName evidence="5">Hydroxyacylglutathione hydrolase</fullName>
        <ecNumber evidence="5">3.1.2.6</ecNumber>
    </recommendedName>
    <alternativeName>
        <fullName evidence="5">Glyoxalase II</fullName>
        <shortName evidence="5">Glx II</shortName>
    </alternativeName>
</protein>
<organism evidence="7 8">
    <name type="scientific">Azospira inquinata</name>
    <dbReference type="NCBI Taxonomy" id="2785627"/>
    <lineage>
        <taxon>Bacteria</taxon>
        <taxon>Pseudomonadati</taxon>
        <taxon>Pseudomonadota</taxon>
        <taxon>Betaproteobacteria</taxon>
        <taxon>Rhodocyclales</taxon>
        <taxon>Rhodocyclaceae</taxon>
        <taxon>Azospira</taxon>
    </lineage>
</organism>
<comment type="catalytic activity">
    <reaction evidence="1 5">
        <text>an S-(2-hydroxyacyl)glutathione + H2O = a 2-hydroxy carboxylate + glutathione + H(+)</text>
        <dbReference type="Rhea" id="RHEA:21864"/>
        <dbReference type="ChEBI" id="CHEBI:15377"/>
        <dbReference type="ChEBI" id="CHEBI:15378"/>
        <dbReference type="ChEBI" id="CHEBI:57925"/>
        <dbReference type="ChEBI" id="CHEBI:58896"/>
        <dbReference type="ChEBI" id="CHEBI:71261"/>
        <dbReference type="EC" id="3.1.2.6"/>
    </reaction>
</comment>
<dbReference type="AlphaFoldDB" id="A0A975XUX3"/>
<gene>
    <name evidence="5 7" type="primary">gloB</name>
    <name evidence="7" type="ORF">Azoinq_01105</name>
</gene>
<dbReference type="InterPro" id="IPR032282">
    <property type="entry name" value="HAGH_C"/>
</dbReference>
<feature type="binding site" evidence="5">
    <location>
        <position position="76"/>
    </location>
    <ligand>
        <name>Zn(2+)</name>
        <dbReference type="ChEBI" id="CHEBI:29105"/>
        <label>1</label>
    </ligand>
</feature>
<evidence type="ECO:0000256" key="5">
    <source>
        <dbReference type="HAMAP-Rule" id="MF_01374"/>
    </source>
</evidence>
<dbReference type="InterPro" id="IPR050110">
    <property type="entry name" value="Glyoxalase_II_hydrolase"/>
</dbReference>
<feature type="domain" description="Metallo-beta-lactamase" evidence="6">
    <location>
        <begin position="33"/>
        <end position="189"/>
    </location>
</feature>
<dbReference type="GO" id="GO:0004416">
    <property type="term" value="F:hydroxyacylglutathione hydrolase activity"/>
    <property type="evidence" value="ECO:0007669"/>
    <property type="project" value="UniProtKB-UniRule"/>
</dbReference>
<comment type="similarity">
    <text evidence="5">Belongs to the metallo-beta-lactamase superfamily. Glyoxalase II family.</text>
</comment>
<evidence type="ECO:0000256" key="1">
    <source>
        <dbReference type="ARBA" id="ARBA00001623"/>
    </source>
</evidence>
<feature type="binding site" evidence="5">
    <location>
        <position position="79"/>
    </location>
    <ligand>
        <name>Zn(2+)</name>
        <dbReference type="ChEBI" id="CHEBI:29105"/>
        <label>2</label>
    </ligand>
</feature>
<accession>A0A975XUX3</accession>
<comment type="pathway">
    <text evidence="5">Secondary metabolite metabolism; methylglyoxal degradation; (R)-lactate from methylglyoxal: step 2/2.</text>
</comment>
<evidence type="ECO:0000256" key="4">
    <source>
        <dbReference type="ARBA" id="ARBA00022833"/>
    </source>
</evidence>
<keyword evidence="8" id="KW-1185">Reference proteome</keyword>
<dbReference type="Pfam" id="PF00753">
    <property type="entry name" value="Lactamase_B"/>
    <property type="match status" value="1"/>
</dbReference>
<dbReference type="HAMAP" id="MF_01374">
    <property type="entry name" value="Glyoxalase_2"/>
    <property type="match status" value="1"/>
</dbReference>
<keyword evidence="2 5" id="KW-0479">Metal-binding</keyword>
<dbReference type="PIRSF" id="PIRSF005457">
    <property type="entry name" value="Glx"/>
    <property type="match status" value="1"/>
</dbReference>
<dbReference type="NCBIfam" id="TIGR03413">
    <property type="entry name" value="GSH_gloB"/>
    <property type="match status" value="1"/>
</dbReference>
<dbReference type="Proteomes" id="UP000683428">
    <property type="component" value="Chromosome"/>
</dbReference>
<dbReference type="KEGG" id="aiq:Azoinq_01105"/>
<comment type="subunit">
    <text evidence="5">Monomer.</text>
</comment>
<evidence type="ECO:0000313" key="8">
    <source>
        <dbReference type="Proteomes" id="UP000683428"/>
    </source>
</evidence>
<reference evidence="7" key="1">
    <citation type="submission" date="2020-11" db="EMBL/GenBank/DDBJ databases">
        <title>Azospira inquinata sp. nov.</title>
        <authorList>
            <person name="Moe W.M."/>
            <person name="Mikes M.C."/>
        </authorList>
    </citation>
    <scope>NUCLEOTIDE SEQUENCE</scope>
    <source>
        <strain evidence="7">Azo-3</strain>
    </source>
</reference>
<feature type="binding site" evidence="5">
    <location>
        <position position="151"/>
    </location>
    <ligand>
        <name>Zn(2+)</name>
        <dbReference type="ChEBI" id="CHEBI:29105"/>
        <label>2</label>
    </ligand>
</feature>
<feature type="binding site" evidence="5">
    <location>
        <position position="189"/>
    </location>
    <ligand>
        <name>Zn(2+)</name>
        <dbReference type="ChEBI" id="CHEBI:29105"/>
        <label>2</label>
    </ligand>
</feature>
<evidence type="ECO:0000256" key="2">
    <source>
        <dbReference type="ARBA" id="ARBA00022723"/>
    </source>
</evidence>
<name>A0A975XUX3_9RHOO</name>
<dbReference type="Pfam" id="PF16123">
    <property type="entry name" value="HAGH_C"/>
    <property type="match status" value="1"/>
</dbReference>
<dbReference type="GO" id="GO:0019243">
    <property type="term" value="P:methylglyoxal catabolic process to D-lactate via S-lactoyl-glutathione"/>
    <property type="evidence" value="ECO:0007669"/>
    <property type="project" value="UniProtKB-UniRule"/>
</dbReference>
<dbReference type="InterPro" id="IPR017782">
    <property type="entry name" value="Hydroxyacylglutathione_Hdrlase"/>
</dbReference>
<proteinExistence type="inferred from homology"/>
<comment type="function">
    <text evidence="5">Thiolesterase that catalyzes the hydrolysis of S-D-lactoyl-glutathione to form glutathione and D-lactic acid.</text>
</comment>
<evidence type="ECO:0000259" key="6">
    <source>
        <dbReference type="SMART" id="SM00849"/>
    </source>
</evidence>